<organism evidence="1 2">
    <name type="scientific">Scylla paramamosain</name>
    <name type="common">Mud crab</name>
    <dbReference type="NCBI Taxonomy" id="85552"/>
    <lineage>
        <taxon>Eukaryota</taxon>
        <taxon>Metazoa</taxon>
        <taxon>Ecdysozoa</taxon>
        <taxon>Arthropoda</taxon>
        <taxon>Crustacea</taxon>
        <taxon>Multicrustacea</taxon>
        <taxon>Malacostraca</taxon>
        <taxon>Eumalacostraca</taxon>
        <taxon>Eucarida</taxon>
        <taxon>Decapoda</taxon>
        <taxon>Pleocyemata</taxon>
        <taxon>Brachyura</taxon>
        <taxon>Eubrachyura</taxon>
        <taxon>Portunoidea</taxon>
        <taxon>Portunidae</taxon>
        <taxon>Portuninae</taxon>
        <taxon>Scylla</taxon>
    </lineage>
</organism>
<dbReference type="AlphaFoldDB" id="A0AAW0UP33"/>
<keyword evidence="2" id="KW-1185">Reference proteome</keyword>
<reference evidence="1 2" key="1">
    <citation type="submission" date="2023-03" db="EMBL/GenBank/DDBJ databases">
        <title>High-quality genome of Scylla paramamosain provides insights in environmental adaptation.</title>
        <authorList>
            <person name="Zhang L."/>
        </authorList>
    </citation>
    <scope>NUCLEOTIDE SEQUENCE [LARGE SCALE GENOMIC DNA]</scope>
    <source>
        <strain evidence="1">LZ_2023a</strain>
        <tissue evidence="1">Muscle</tissue>
    </source>
</reference>
<evidence type="ECO:0000313" key="2">
    <source>
        <dbReference type="Proteomes" id="UP001487740"/>
    </source>
</evidence>
<dbReference type="EMBL" id="JARAKH010000009">
    <property type="protein sequence ID" value="KAK8400746.1"/>
    <property type="molecule type" value="Genomic_DNA"/>
</dbReference>
<name>A0AAW0UP33_SCYPA</name>
<dbReference type="Proteomes" id="UP001487740">
    <property type="component" value="Unassembled WGS sequence"/>
</dbReference>
<protein>
    <submittedName>
        <fullName evidence="1">Uncharacterized protein</fullName>
    </submittedName>
</protein>
<proteinExistence type="predicted"/>
<sequence>MSDTIVDLHTTEDDFGIQCLMVSCPLPHSLPVECPGQQFLGCTLVTLKGGDNSDSEATQEGTRQDS</sequence>
<comment type="caution">
    <text evidence="1">The sequence shown here is derived from an EMBL/GenBank/DDBJ whole genome shotgun (WGS) entry which is preliminary data.</text>
</comment>
<evidence type="ECO:0000313" key="1">
    <source>
        <dbReference type="EMBL" id="KAK8400746.1"/>
    </source>
</evidence>
<accession>A0AAW0UP33</accession>
<gene>
    <name evidence="1" type="ORF">O3P69_002504</name>
</gene>